<dbReference type="EMBL" id="JAHLQT010022636">
    <property type="protein sequence ID" value="KAG7166195.1"/>
    <property type="molecule type" value="Genomic_DNA"/>
</dbReference>
<evidence type="ECO:0000313" key="1">
    <source>
        <dbReference type="EMBL" id="KAG7166195.1"/>
    </source>
</evidence>
<organism evidence="1 2">
    <name type="scientific">Homarus americanus</name>
    <name type="common">American lobster</name>
    <dbReference type="NCBI Taxonomy" id="6706"/>
    <lineage>
        <taxon>Eukaryota</taxon>
        <taxon>Metazoa</taxon>
        <taxon>Ecdysozoa</taxon>
        <taxon>Arthropoda</taxon>
        <taxon>Crustacea</taxon>
        <taxon>Multicrustacea</taxon>
        <taxon>Malacostraca</taxon>
        <taxon>Eumalacostraca</taxon>
        <taxon>Eucarida</taxon>
        <taxon>Decapoda</taxon>
        <taxon>Pleocyemata</taxon>
        <taxon>Astacidea</taxon>
        <taxon>Nephropoidea</taxon>
        <taxon>Nephropidae</taxon>
        <taxon>Homarus</taxon>
    </lineage>
</organism>
<sequence length="126" mass="14501">CTWLGVNSSHTILSSSLFRKHYKWWEEVRASTMWWLAQLSWPVTNEEQIPILKPLLKKLLRTQTSSTPRNQPAYSHQDIQVPCQGPYEAVVFNSSLLYSPPTFAVIGNERQWCSTLACCTLHLPLL</sequence>
<reference evidence="1" key="1">
    <citation type="journal article" date="2021" name="Sci. Adv.">
        <title>The American lobster genome reveals insights on longevity, neural, and immune adaptations.</title>
        <authorList>
            <person name="Polinski J.M."/>
            <person name="Zimin A.V."/>
            <person name="Clark K.F."/>
            <person name="Kohn A.B."/>
            <person name="Sadowski N."/>
            <person name="Timp W."/>
            <person name="Ptitsyn A."/>
            <person name="Khanna P."/>
            <person name="Romanova D.Y."/>
            <person name="Williams P."/>
            <person name="Greenwood S.J."/>
            <person name="Moroz L.L."/>
            <person name="Walt D.R."/>
            <person name="Bodnar A.G."/>
        </authorList>
    </citation>
    <scope>NUCLEOTIDE SEQUENCE</scope>
    <source>
        <strain evidence="1">GMGI-L3</strain>
    </source>
</reference>
<keyword evidence="2" id="KW-1185">Reference proteome</keyword>
<gene>
    <name evidence="1" type="ORF">Hamer_G011017</name>
</gene>
<proteinExistence type="predicted"/>
<protein>
    <submittedName>
        <fullName evidence="1">Uncharacterized protein</fullName>
    </submittedName>
</protein>
<accession>A0A8J5K373</accession>
<dbReference type="Proteomes" id="UP000747542">
    <property type="component" value="Unassembled WGS sequence"/>
</dbReference>
<dbReference type="AlphaFoldDB" id="A0A8J5K373"/>
<name>A0A8J5K373_HOMAM</name>
<comment type="caution">
    <text evidence="1">The sequence shown here is derived from an EMBL/GenBank/DDBJ whole genome shotgun (WGS) entry which is preliminary data.</text>
</comment>
<feature type="non-terminal residue" evidence="1">
    <location>
        <position position="126"/>
    </location>
</feature>
<evidence type="ECO:0000313" key="2">
    <source>
        <dbReference type="Proteomes" id="UP000747542"/>
    </source>
</evidence>